<evidence type="ECO:0000313" key="7">
    <source>
        <dbReference type="Proteomes" id="UP000010556"/>
    </source>
</evidence>
<evidence type="ECO:0000256" key="1">
    <source>
        <dbReference type="ARBA" id="ARBA00004613"/>
    </source>
</evidence>
<reference evidence="7" key="1">
    <citation type="journal article" date="2013" name="Science">
        <title>Comparative analysis of bat genomes provides insight into the evolution of flight and immunity.</title>
        <authorList>
            <person name="Zhang G."/>
            <person name="Cowled C."/>
            <person name="Shi Z."/>
            <person name="Huang Z."/>
            <person name="Bishop-Lilly K.A."/>
            <person name="Fang X."/>
            <person name="Wynne J.W."/>
            <person name="Xiong Z."/>
            <person name="Baker M.L."/>
            <person name="Zhao W."/>
            <person name="Tachedjian M."/>
            <person name="Zhu Y."/>
            <person name="Zhou P."/>
            <person name="Jiang X."/>
            <person name="Ng J."/>
            <person name="Yang L."/>
            <person name="Wu L."/>
            <person name="Xiao J."/>
            <person name="Feng Y."/>
            <person name="Chen Y."/>
            <person name="Sun X."/>
            <person name="Zhang Y."/>
            <person name="Marsh G.A."/>
            <person name="Crameri G."/>
            <person name="Broder C.C."/>
            <person name="Frey K.G."/>
            <person name="Wang L.F."/>
            <person name="Wang J."/>
        </authorList>
    </citation>
    <scope>NUCLEOTIDE SEQUENCE [LARGE SCALE GENOMIC DNA]</scope>
</reference>
<dbReference type="InterPro" id="IPR008996">
    <property type="entry name" value="IL1/FGF"/>
</dbReference>
<dbReference type="GO" id="GO:0010628">
    <property type="term" value="P:positive regulation of gene expression"/>
    <property type="evidence" value="ECO:0007669"/>
    <property type="project" value="TreeGrafter"/>
</dbReference>
<evidence type="ECO:0000256" key="5">
    <source>
        <dbReference type="SAM" id="MobiDB-lite"/>
    </source>
</evidence>
<dbReference type="EMBL" id="KB108788">
    <property type="protein sequence ID" value="ELK28786.1"/>
    <property type="molecule type" value="Genomic_DNA"/>
</dbReference>
<gene>
    <name evidence="6" type="ORF">MDA_GLEAN10001597</name>
</gene>
<comment type="similarity">
    <text evidence="2 4">Belongs to the IL-1 family.</text>
</comment>
<organism evidence="6 7">
    <name type="scientific">Myotis davidii</name>
    <name type="common">David's myotis</name>
    <dbReference type="NCBI Taxonomy" id="225400"/>
    <lineage>
        <taxon>Eukaryota</taxon>
        <taxon>Metazoa</taxon>
        <taxon>Chordata</taxon>
        <taxon>Craniata</taxon>
        <taxon>Vertebrata</taxon>
        <taxon>Euteleostomi</taxon>
        <taxon>Mammalia</taxon>
        <taxon>Eutheria</taxon>
        <taxon>Laurasiatheria</taxon>
        <taxon>Chiroptera</taxon>
        <taxon>Yangochiroptera</taxon>
        <taxon>Vespertilionidae</taxon>
        <taxon>Myotis</taxon>
    </lineage>
</organism>
<keyword evidence="3 4" id="KW-0964">Secreted</keyword>
<dbReference type="AlphaFoldDB" id="L5LRS4"/>
<dbReference type="PANTHER" id="PTHR10078:SF34">
    <property type="entry name" value="INTERLEUKIN-37"/>
    <property type="match status" value="1"/>
</dbReference>
<evidence type="ECO:0000256" key="4">
    <source>
        <dbReference type="RuleBase" id="RU003753"/>
    </source>
</evidence>
<comment type="subcellular location">
    <subcellularLocation>
        <location evidence="1 4">Secreted</location>
    </subcellularLocation>
</comment>
<sequence>MSFQEQSAEAQVDSADGEGAGAQGSTEDPAQDALEPSLSPSSLSLAAAETFYVLASTLSSEGNKGNPVFLAVSGGKLCLYCEMDKKKGRPTLQLKKKDISQLHASNTTDLKGFTFYRKKMSKCWNTLESAAHQGWFISTCHVNEHVRMTDKPGTQELVDFAFVPVSSAHTGPSEMMTTSSPPSDLPYALHRKPKDKADTPLSVGYPGTFSIRDPQQMVWVLEGESLIAVPSDNNVKPATVFSVPCTDPDISSEKGSPIYLGVKEDLCLFCAEIEGRPTLQLKSHQVLAPAASTGPAHTCYRHLVLAPITWLCQQVRVVAAGRITPQGISTSPCFLEAISIGSCFSYPLLVMAPLTPTAGTGAATRTHCQHQPCFHMQLVPEPPHTPIAGTCAGPNHP</sequence>
<keyword evidence="7" id="KW-1185">Reference proteome</keyword>
<feature type="region of interest" description="Disordered" evidence="5">
    <location>
        <begin position="1"/>
        <end position="38"/>
    </location>
</feature>
<evidence type="ECO:0000256" key="2">
    <source>
        <dbReference type="ARBA" id="ARBA00010448"/>
    </source>
</evidence>
<evidence type="ECO:0000256" key="3">
    <source>
        <dbReference type="ARBA" id="ARBA00022525"/>
    </source>
</evidence>
<protein>
    <recommendedName>
        <fullName evidence="4">Interleukin-1</fullName>
    </recommendedName>
</protein>
<dbReference type="Proteomes" id="UP000010556">
    <property type="component" value="Unassembled WGS sequence"/>
</dbReference>
<dbReference type="GO" id="GO:0002437">
    <property type="term" value="P:inflammatory response to antigenic stimulus"/>
    <property type="evidence" value="ECO:0007669"/>
    <property type="project" value="TreeGrafter"/>
</dbReference>
<name>L5LRS4_MYODS</name>
<proteinExistence type="inferred from homology"/>
<dbReference type="SUPFAM" id="SSF50353">
    <property type="entry name" value="Cytokine"/>
    <property type="match status" value="2"/>
</dbReference>
<accession>L5LRS4</accession>
<dbReference type="Gene3D" id="2.80.10.50">
    <property type="match status" value="2"/>
</dbReference>
<dbReference type="PANTHER" id="PTHR10078">
    <property type="entry name" value="INTERLEUKIN-1 FAMILY MEMBER"/>
    <property type="match status" value="1"/>
</dbReference>
<dbReference type="GO" id="GO:0005615">
    <property type="term" value="C:extracellular space"/>
    <property type="evidence" value="ECO:0007669"/>
    <property type="project" value="InterPro"/>
</dbReference>
<evidence type="ECO:0000313" key="6">
    <source>
        <dbReference type="EMBL" id="ELK28786.1"/>
    </source>
</evidence>
<dbReference type="GO" id="GO:0045582">
    <property type="term" value="P:positive regulation of T cell differentiation"/>
    <property type="evidence" value="ECO:0007669"/>
    <property type="project" value="TreeGrafter"/>
</dbReference>
<dbReference type="SMART" id="SM00125">
    <property type="entry name" value="IL1"/>
    <property type="match status" value="1"/>
</dbReference>
<dbReference type="GO" id="GO:0005149">
    <property type="term" value="F:interleukin-1 receptor binding"/>
    <property type="evidence" value="ECO:0007669"/>
    <property type="project" value="UniProtKB-UniRule"/>
</dbReference>
<dbReference type="InterPro" id="IPR000975">
    <property type="entry name" value="IL-1_fam"/>
</dbReference>
<dbReference type="Pfam" id="PF00340">
    <property type="entry name" value="IL1"/>
    <property type="match status" value="1"/>
</dbReference>
<dbReference type="GO" id="GO:0005125">
    <property type="term" value="F:cytokine activity"/>
    <property type="evidence" value="ECO:0007669"/>
    <property type="project" value="UniProtKB-UniRule"/>
</dbReference>
<dbReference type="GO" id="GO:0071222">
    <property type="term" value="P:cellular response to lipopolysaccharide"/>
    <property type="evidence" value="ECO:0007669"/>
    <property type="project" value="TreeGrafter"/>
</dbReference>
<dbReference type="PRINTS" id="PR00264">
    <property type="entry name" value="INTERLEUKIN1"/>
</dbReference>
<dbReference type="GO" id="GO:0019221">
    <property type="term" value="P:cytokine-mediated signaling pathway"/>
    <property type="evidence" value="ECO:0007669"/>
    <property type="project" value="TreeGrafter"/>
</dbReference>